<dbReference type="RefSeq" id="WP_039558975.1">
    <property type="nucleotide sequence ID" value="NZ_JAIVFG010000067.1"/>
</dbReference>
<name>A0AAW5ZWC2_RALSL</name>
<dbReference type="AlphaFoldDB" id="A0AAW5ZWC2"/>
<gene>
    <name evidence="1" type="ORF">LBW59_23780</name>
</gene>
<protein>
    <submittedName>
        <fullName evidence="1">DUF3800 domain-containing protein</fullName>
    </submittedName>
</protein>
<evidence type="ECO:0000313" key="2">
    <source>
        <dbReference type="Proteomes" id="UP001144050"/>
    </source>
</evidence>
<dbReference type="Proteomes" id="UP001144050">
    <property type="component" value="Unassembled WGS sequence"/>
</dbReference>
<accession>A0AAW5ZWC2</accession>
<evidence type="ECO:0000313" key="1">
    <source>
        <dbReference type="EMBL" id="MDB0573770.1"/>
    </source>
</evidence>
<proteinExistence type="predicted"/>
<reference evidence="1" key="1">
    <citation type="submission" date="2021-09" db="EMBL/GenBank/DDBJ databases">
        <title>Genomic analysis of Ralstonia spp.</title>
        <authorList>
            <person name="Aburjaile F."/>
            <person name="Ariute J.C."/>
            <person name="Pais A.K.L."/>
            <person name="Albuquerque G.M.R."/>
            <person name="Silva A.M.F."/>
            <person name="Brenig B."/>
            <person name="Azevedo V."/>
            <person name="Matiuzzi M."/>
            <person name="Ramos R."/>
            <person name="Goes-Neto A."/>
            <person name="Soares S."/>
            <person name="Iseppon A.M.B."/>
            <person name="Souza E."/>
            <person name="Gama M."/>
        </authorList>
    </citation>
    <scope>NUCLEOTIDE SEQUENCE</scope>
    <source>
        <strain evidence="1">CCRMRs91</strain>
    </source>
</reference>
<comment type="caution">
    <text evidence="1">The sequence shown here is derived from an EMBL/GenBank/DDBJ whole genome shotgun (WGS) entry which is preliminary data.</text>
</comment>
<dbReference type="EMBL" id="JAIVFG010000067">
    <property type="protein sequence ID" value="MDB0573770.1"/>
    <property type="molecule type" value="Genomic_DNA"/>
</dbReference>
<organism evidence="1 2">
    <name type="scientific">Ralstonia solanacearum</name>
    <name type="common">Pseudomonas solanacearum</name>
    <dbReference type="NCBI Taxonomy" id="305"/>
    <lineage>
        <taxon>Bacteria</taxon>
        <taxon>Pseudomonadati</taxon>
        <taxon>Pseudomonadota</taxon>
        <taxon>Betaproteobacteria</taxon>
        <taxon>Burkholderiales</taxon>
        <taxon>Burkholderiaceae</taxon>
        <taxon>Ralstonia</taxon>
        <taxon>Ralstonia solanacearum species complex</taxon>
    </lineage>
</organism>
<dbReference type="InterPro" id="IPR024524">
    <property type="entry name" value="DUF3800"/>
</dbReference>
<sequence>MAITIYLDESGCLGWKLDAPYQRGGSSRHFTLAAAVIPDGQEALLNRPIRGLYQRRGRSLKNELKSVEVSSGEREGFAATLPKILAKDPAVQFLTITVRKANVNEAFRAHPNGLYNYMAKLLLLDVMAQHQSVCFIPDTRSLKTELKHAMHDYLRTELAVRGATTQLQTTPWESKDCLALQFVDMMAGIVWAHHEFRNSKAYRTASPAIQQKRLFF</sequence>
<dbReference type="Pfam" id="PF12686">
    <property type="entry name" value="DUF3800"/>
    <property type="match status" value="1"/>
</dbReference>